<dbReference type="AlphaFoldDB" id="A0A2W7BY67"/>
<dbReference type="GO" id="GO:0003677">
    <property type="term" value="F:DNA binding"/>
    <property type="evidence" value="ECO:0007669"/>
    <property type="project" value="UniProtKB-KW"/>
</dbReference>
<evidence type="ECO:0000259" key="4">
    <source>
        <dbReference type="PROSITE" id="PS50949"/>
    </source>
</evidence>
<dbReference type="CDD" id="cd07377">
    <property type="entry name" value="WHTH_GntR"/>
    <property type="match status" value="1"/>
</dbReference>
<dbReference type="GO" id="GO:0003700">
    <property type="term" value="F:DNA-binding transcription factor activity"/>
    <property type="evidence" value="ECO:0007669"/>
    <property type="project" value="InterPro"/>
</dbReference>
<dbReference type="EMBL" id="MZXV01000056">
    <property type="protein sequence ID" value="PZV35574.1"/>
    <property type="molecule type" value="Genomic_DNA"/>
</dbReference>
<dbReference type="RefSeq" id="WP_111547010.1">
    <property type="nucleotide sequence ID" value="NZ_MZXV01000056.1"/>
</dbReference>
<organism evidence="5 6">
    <name type="scientific">Mesorhizobium kowhaii</name>
    <dbReference type="NCBI Taxonomy" id="1300272"/>
    <lineage>
        <taxon>Bacteria</taxon>
        <taxon>Pseudomonadati</taxon>
        <taxon>Pseudomonadota</taxon>
        <taxon>Alphaproteobacteria</taxon>
        <taxon>Hyphomicrobiales</taxon>
        <taxon>Phyllobacteriaceae</taxon>
        <taxon>Mesorhizobium</taxon>
    </lineage>
</organism>
<sequence>MPKLVANDIATALKKRISSGEWIENGRMPPERDLASEFGVARNTVRRAVSFLEDDGTVVRHVGRGTFLTATNPGSMAATVSRMEGTSPADMMEIRQLLEPAAASFAATNASATELNAVREAHKIASESQDMPTFEHWDAEFHHRIFACSRNDFLKEIHNLMRILRNQAPWFEMKKRSFSEERRSIYCSEHQMVLDALLRRDPESASQAMLAHLRTVERNLLGR</sequence>
<comment type="caution">
    <text evidence="5">The sequence shown here is derived from an EMBL/GenBank/DDBJ whole genome shotgun (WGS) entry which is preliminary data.</text>
</comment>
<gene>
    <name evidence="5" type="ORF">B5V02_26320</name>
</gene>
<dbReference type="Proteomes" id="UP000248616">
    <property type="component" value="Unassembled WGS sequence"/>
</dbReference>
<dbReference type="PROSITE" id="PS50949">
    <property type="entry name" value="HTH_GNTR"/>
    <property type="match status" value="1"/>
</dbReference>
<evidence type="ECO:0000256" key="2">
    <source>
        <dbReference type="ARBA" id="ARBA00023125"/>
    </source>
</evidence>
<dbReference type="PRINTS" id="PR00035">
    <property type="entry name" value="HTHGNTR"/>
</dbReference>
<dbReference type="InterPro" id="IPR008920">
    <property type="entry name" value="TF_FadR/GntR_C"/>
</dbReference>
<feature type="domain" description="HTH gntR-type" evidence="4">
    <location>
        <begin position="3"/>
        <end position="71"/>
    </location>
</feature>
<dbReference type="InterPro" id="IPR036390">
    <property type="entry name" value="WH_DNA-bd_sf"/>
</dbReference>
<dbReference type="SMART" id="SM00895">
    <property type="entry name" value="FCD"/>
    <property type="match status" value="1"/>
</dbReference>
<evidence type="ECO:0000313" key="5">
    <source>
        <dbReference type="EMBL" id="PZV35574.1"/>
    </source>
</evidence>
<dbReference type="SUPFAM" id="SSF46785">
    <property type="entry name" value="Winged helix' DNA-binding domain"/>
    <property type="match status" value="1"/>
</dbReference>
<dbReference type="SUPFAM" id="SSF48008">
    <property type="entry name" value="GntR ligand-binding domain-like"/>
    <property type="match status" value="1"/>
</dbReference>
<proteinExistence type="predicted"/>
<dbReference type="Gene3D" id="1.20.120.530">
    <property type="entry name" value="GntR ligand-binding domain-like"/>
    <property type="match status" value="1"/>
</dbReference>
<keyword evidence="2" id="KW-0238">DNA-binding</keyword>
<protein>
    <submittedName>
        <fullName evidence="5">GntR family transcriptional regulator</fullName>
    </submittedName>
</protein>
<dbReference type="Pfam" id="PF00392">
    <property type="entry name" value="GntR"/>
    <property type="match status" value="1"/>
</dbReference>
<name>A0A2W7BY67_9HYPH</name>
<dbReference type="SMART" id="SM00345">
    <property type="entry name" value="HTH_GNTR"/>
    <property type="match status" value="1"/>
</dbReference>
<dbReference type="InterPro" id="IPR000524">
    <property type="entry name" value="Tscrpt_reg_HTH_GntR"/>
</dbReference>
<dbReference type="PANTHER" id="PTHR43537:SF5">
    <property type="entry name" value="UXU OPERON TRANSCRIPTIONAL REGULATOR"/>
    <property type="match status" value="1"/>
</dbReference>
<evidence type="ECO:0000313" key="6">
    <source>
        <dbReference type="Proteomes" id="UP000248616"/>
    </source>
</evidence>
<keyword evidence="1" id="KW-0805">Transcription regulation</keyword>
<evidence type="ECO:0000256" key="1">
    <source>
        <dbReference type="ARBA" id="ARBA00023015"/>
    </source>
</evidence>
<reference evidence="6" key="1">
    <citation type="submission" date="2017-03" db="EMBL/GenBank/DDBJ databases">
        <authorList>
            <person name="Safronova V.I."/>
            <person name="Sazanova A.L."/>
            <person name="Chirak E.R."/>
        </authorList>
    </citation>
    <scope>NUCLEOTIDE SEQUENCE [LARGE SCALE GENOMIC DNA]</scope>
    <source>
        <strain evidence="6">Ach-343</strain>
    </source>
</reference>
<accession>A0A2W7BY67</accession>
<dbReference type="OrthoDB" id="284307at2"/>
<evidence type="ECO:0000256" key="3">
    <source>
        <dbReference type="ARBA" id="ARBA00023163"/>
    </source>
</evidence>
<keyword evidence="6" id="KW-1185">Reference proteome</keyword>
<dbReference type="Gene3D" id="1.10.10.10">
    <property type="entry name" value="Winged helix-like DNA-binding domain superfamily/Winged helix DNA-binding domain"/>
    <property type="match status" value="1"/>
</dbReference>
<dbReference type="InterPro" id="IPR011711">
    <property type="entry name" value="GntR_C"/>
</dbReference>
<keyword evidence="3" id="KW-0804">Transcription</keyword>
<dbReference type="Pfam" id="PF07729">
    <property type="entry name" value="FCD"/>
    <property type="match status" value="1"/>
</dbReference>
<dbReference type="InterPro" id="IPR036388">
    <property type="entry name" value="WH-like_DNA-bd_sf"/>
</dbReference>
<dbReference type="PANTHER" id="PTHR43537">
    <property type="entry name" value="TRANSCRIPTIONAL REGULATOR, GNTR FAMILY"/>
    <property type="match status" value="1"/>
</dbReference>